<dbReference type="InterPro" id="IPR050447">
    <property type="entry name" value="Erg6_SMT_methyltransf"/>
</dbReference>
<evidence type="ECO:0000256" key="1">
    <source>
        <dbReference type="ARBA" id="ARBA00022679"/>
    </source>
</evidence>
<dbReference type="SUPFAM" id="SSF53335">
    <property type="entry name" value="S-adenosyl-L-methionine-dependent methyltransferases"/>
    <property type="match status" value="1"/>
</dbReference>
<evidence type="ECO:0000313" key="4">
    <source>
        <dbReference type="Proteomes" id="UP001147653"/>
    </source>
</evidence>
<dbReference type="EMBL" id="JAPDDP010000065">
    <property type="protein sequence ID" value="MDA0183977.1"/>
    <property type="molecule type" value="Genomic_DNA"/>
</dbReference>
<dbReference type="GO" id="GO:0003838">
    <property type="term" value="F:sterol 24-C-methyltransferase activity"/>
    <property type="evidence" value="ECO:0007669"/>
    <property type="project" value="TreeGrafter"/>
</dbReference>
<evidence type="ECO:0000259" key="2">
    <source>
        <dbReference type="Pfam" id="PF08241"/>
    </source>
</evidence>
<accession>A0A9X3SI77</accession>
<dbReference type="InterPro" id="IPR013216">
    <property type="entry name" value="Methyltransf_11"/>
</dbReference>
<dbReference type="InterPro" id="IPR029063">
    <property type="entry name" value="SAM-dependent_MTases_sf"/>
</dbReference>
<dbReference type="PANTHER" id="PTHR44068">
    <property type="entry name" value="ZGC:194242"/>
    <property type="match status" value="1"/>
</dbReference>
<reference evidence="3" key="1">
    <citation type="submission" date="2022-10" db="EMBL/GenBank/DDBJ databases">
        <title>The WGS of Solirubrobacter phytolaccae KCTC 29190.</title>
        <authorList>
            <person name="Jiang Z."/>
        </authorList>
    </citation>
    <scope>NUCLEOTIDE SEQUENCE</scope>
    <source>
        <strain evidence="3">KCTC 29190</strain>
    </source>
</reference>
<gene>
    <name evidence="3" type="ORF">OJ997_26960</name>
</gene>
<proteinExistence type="predicted"/>
<evidence type="ECO:0000313" key="3">
    <source>
        <dbReference type="EMBL" id="MDA0183977.1"/>
    </source>
</evidence>
<sequence length="185" mass="20359">MFATDSSEREYRPFPNDEARNRCQQNLEVPVMLSLLGVPRGARILEVGCGRGVALAPIVRQLAPTRLVGLDIDPRLLEEAGHRVAGTSVELVCGDVRALPFADASFDAVIDFGTTYHVAGRADALSEIARVLVPGGRFCHETRLAQALAHPVRSRGRRLPWAQVPELRRDRQALLWSCRRRGSSA</sequence>
<dbReference type="CDD" id="cd02440">
    <property type="entry name" value="AdoMet_MTases"/>
    <property type="match status" value="1"/>
</dbReference>
<dbReference type="Proteomes" id="UP001147653">
    <property type="component" value="Unassembled WGS sequence"/>
</dbReference>
<keyword evidence="3" id="KW-0489">Methyltransferase</keyword>
<keyword evidence="1" id="KW-0808">Transferase</keyword>
<dbReference type="Pfam" id="PF08241">
    <property type="entry name" value="Methyltransf_11"/>
    <property type="match status" value="1"/>
</dbReference>
<feature type="domain" description="Methyltransferase type 11" evidence="2">
    <location>
        <begin position="45"/>
        <end position="139"/>
    </location>
</feature>
<comment type="caution">
    <text evidence="3">The sequence shown here is derived from an EMBL/GenBank/DDBJ whole genome shotgun (WGS) entry which is preliminary data.</text>
</comment>
<dbReference type="PANTHER" id="PTHR44068:SF1">
    <property type="entry name" value="HYPOTHETICAL LOC100005854"/>
    <property type="match status" value="1"/>
</dbReference>
<organism evidence="3 4">
    <name type="scientific">Solirubrobacter phytolaccae</name>
    <dbReference type="NCBI Taxonomy" id="1404360"/>
    <lineage>
        <taxon>Bacteria</taxon>
        <taxon>Bacillati</taxon>
        <taxon>Actinomycetota</taxon>
        <taxon>Thermoleophilia</taxon>
        <taxon>Solirubrobacterales</taxon>
        <taxon>Solirubrobacteraceae</taxon>
        <taxon>Solirubrobacter</taxon>
    </lineage>
</organism>
<keyword evidence="4" id="KW-1185">Reference proteome</keyword>
<name>A0A9X3SI77_9ACTN</name>
<dbReference type="RefSeq" id="WP_270028390.1">
    <property type="nucleotide sequence ID" value="NZ_JAPDDP010000065.1"/>
</dbReference>
<dbReference type="GO" id="GO:0016126">
    <property type="term" value="P:sterol biosynthetic process"/>
    <property type="evidence" value="ECO:0007669"/>
    <property type="project" value="TreeGrafter"/>
</dbReference>
<dbReference type="GO" id="GO:0032259">
    <property type="term" value="P:methylation"/>
    <property type="evidence" value="ECO:0007669"/>
    <property type="project" value="UniProtKB-KW"/>
</dbReference>
<dbReference type="AlphaFoldDB" id="A0A9X3SI77"/>
<protein>
    <submittedName>
        <fullName evidence="3">Class I SAM-dependent methyltransferase</fullName>
    </submittedName>
</protein>
<dbReference type="Gene3D" id="3.40.50.150">
    <property type="entry name" value="Vaccinia Virus protein VP39"/>
    <property type="match status" value="1"/>
</dbReference>